<dbReference type="InterPro" id="IPR000308">
    <property type="entry name" value="14-3-3"/>
</dbReference>
<organism evidence="4 5">
    <name type="scientific">Genlisea aurea</name>
    <dbReference type="NCBI Taxonomy" id="192259"/>
    <lineage>
        <taxon>Eukaryota</taxon>
        <taxon>Viridiplantae</taxon>
        <taxon>Streptophyta</taxon>
        <taxon>Embryophyta</taxon>
        <taxon>Tracheophyta</taxon>
        <taxon>Spermatophyta</taxon>
        <taxon>Magnoliopsida</taxon>
        <taxon>eudicotyledons</taxon>
        <taxon>Gunneridae</taxon>
        <taxon>Pentapetalae</taxon>
        <taxon>asterids</taxon>
        <taxon>lamiids</taxon>
        <taxon>Lamiales</taxon>
        <taxon>Lentibulariaceae</taxon>
        <taxon>Genlisea</taxon>
    </lineage>
</organism>
<evidence type="ECO:0000313" key="5">
    <source>
        <dbReference type="Proteomes" id="UP000015453"/>
    </source>
</evidence>
<dbReference type="PRINTS" id="PR00305">
    <property type="entry name" value="1433ZETA"/>
</dbReference>
<dbReference type="EMBL" id="AUSU01001095">
    <property type="protein sequence ID" value="EPS71830.1"/>
    <property type="molecule type" value="Genomic_DNA"/>
</dbReference>
<comment type="similarity">
    <text evidence="1">Belongs to the 14-3-3 family.</text>
</comment>
<dbReference type="InterPro" id="IPR036815">
    <property type="entry name" value="14-3-3_dom_sf"/>
</dbReference>
<dbReference type="PANTHER" id="PTHR18860">
    <property type="entry name" value="14-3-3 PROTEIN"/>
    <property type="match status" value="1"/>
</dbReference>
<feature type="domain" description="14-3-3" evidence="3">
    <location>
        <begin position="10"/>
        <end position="240"/>
    </location>
</feature>
<dbReference type="SMART" id="SM00101">
    <property type="entry name" value="14_3_3"/>
    <property type="match status" value="1"/>
</dbReference>
<feature type="site" description="Interaction with phosphoserine on interacting protein" evidence="2">
    <location>
        <position position="63"/>
    </location>
</feature>
<feature type="non-terminal residue" evidence="4">
    <location>
        <position position="240"/>
    </location>
</feature>
<accession>S8CXY3</accession>
<evidence type="ECO:0000256" key="2">
    <source>
        <dbReference type="PIRSR" id="PIRSR000868-1"/>
    </source>
</evidence>
<dbReference type="Gene3D" id="1.20.190.20">
    <property type="entry name" value="14-3-3 domain"/>
    <property type="match status" value="1"/>
</dbReference>
<reference evidence="4 5" key="1">
    <citation type="journal article" date="2013" name="BMC Genomics">
        <title>The miniature genome of a carnivorous plant Genlisea aurea contains a low number of genes and short non-coding sequences.</title>
        <authorList>
            <person name="Leushkin E.V."/>
            <person name="Sutormin R.A."/>
            <person name="Nabieva E.R."/>
            <person name="Penin A.A."/>
            <person name="Kondrashov A.S."/>
            <person name="Logacheva M.D."/>
        </authorList>
    </citation>
    <scope>NUCLEOTIDE SEQUENCE [LARGE SCALE GENOMIC DNA]</scope>
</reference>
<proteinExistence type="inferred from homology"/>
<name>S8CXY3_9LAMI</name>
<dbReference type="Pfam" id="PF00244">
    <property type="entry name" value="14-3-3"/>
    <property type="match status" value="1"/>
</dbReference>
<evidence type="ECO:0000256" key="1">
    <source>
        <dbReference type="ARBA" id="ARBA00006141"/>
    </source>
</evidence>
<dbReference type="PIRSF" id="PIRSF000868">
    <property type="entry name" value="14-3-3"/>
    <property type="match status" value="1"/>
</dbReference>
<sequence>GSAMADSSERETALYVAKLAEQAERYRDIAEEMKKVARMGVELTAEERNLFSVGYKNFVGSRRASWRILSSIEKKERNEQNINRIKELRQKVESEVAGICNETISVLDEHLIPSCPPGENFVFYHKMKGDYYRYLAEFNTGSFKEEVADLSQKSYEVATESAEAELPPTNSVRLGVALNFSVFLYEIRNSSERACSIAKQAIDEAIASYDFDAVMEDESNKDVNMILQLIRDNLVLWTAG</sequence>
<keyword evidence="5" id="KW-1185">Reference proteome</keyword>
<dbReference type="Proteomes" id="UP000015453">
    <property type="component" value="Unassembled WGS sequence"/>
</dbReference>
<dbReference type="SUPFAM" id="SSF48445">
    <property type="entry name" value="14-3-3 protein"/>
    <property type="match status" value="1"/>
</dbReference>
<feature type="non-terminal residue" evidence="4">
    <location>
        <position position="1"/>
    </location>
</feature>
<dbReference type="AlphaFoldDB" id="S8CXY3"/>
<dbReference type="InterPro" id="IPR023410">
    <property type="entry name" value="14-3-3_domain"/>
</dbReference>
<protein>
    <submittedName>
        <fullName evidence="4">14-3-3 protein 9</fullName>
    </submittedName>
</protein>
<evidence type="ECO:0000259" key="3">
    <source>
        <dbReference type="SMART" id="SM00101"/>
    </source>
</evidence>
<evidence type="ECO:0000313" key="4">
    <source>
        <dbReference type="EMBL" id="EPS71830.1"/>
    </source>
</evidence>
<feature type="site" description="Interaction with phosphoserine on interacting protein" evidence="2">
    <location>
        <position position="133"/>
    </location>
</feature>
<comment type="caution">
    <text evidence="4">The sequence shown here is derived from an EMBL/GenBank/DDBJ whole genome shotgun (WGS) entry which is preliminary data.</text>
</comment>
<dbReference type="OrthoDB" id="10260625at2759"/>
<gene>
    <name evidence="4" type="ORF">M569_02930</name>
</gene>